<dbReference type="RefSeq" id="WP_151968239.1">
    <property type="nucleotide sequence ID" value="NZ_AP019860.1"/>
</dbReference>
<evidence type="ECO:0000256" key="1">
    <source>
        <dbReference type="SAM" id="Phobius"/>
    </source>
</evidence>
<dbReference type="InterPro" id="IPR011990">
    <property type="entry name" value="TPR-like_helical_dom_sf"/>
</dbReference>
<dbReference type="AlphaFoldDB" id="A0A5S9F3A9"/>
<protein>
    <recommendedName>
        <fullName evidence="4">Tetratricopeptide repeat-like domain-containing protein</fullName>
    </recommendedName>
</protein>
<dbReference type="Gene3D" id="1.25.40.10">
    <property type="entry name" value="Tetratricopeptide repeat domain"/>
    <property type="match status" value="1"/>
</dbReference>
<dbReference type="InterPro" id="IPR019734">
    <property type="entry name" value="TPR_rpt"/>
</dbReference>
<proteinExistence type="predicted"/>
<dbReference type="Pfam" id="PF13181">
    <property type="entry name" value="TPR_8"/>
    <property type="match status" value="1"/>
</dbReference>
<sequence>MSSQNTSENNDTLPGDSAVFYWRKLILAGILVLFIATNIALVKRYRYEKKMRVELVDKYQKIRSSLEAAGLQQAANWQAELQTWPIIEEGAILIQQKKYKEALKKFDTIASTGFEHVPIVYFFRGQVFGELGEHERAIRDLSKYYDIIASSHYTLYLRAKSYLGLGEKKLAIEDLKQAIQHAGNFAEAEALLKTIK</sequence>
<keyword evidence="1" id="KW-0472">Membrane</keyword>
<evidence type="ECO:0000313" key="3">
    <source>
        <dbReference type="Proteomes" id="UP000326354"/>
    </source>
</evidence>
<dbReference type="SMART" id="SM00028">
    <property type="entry name" value="TPR"/>
    <property type="match status" value="2"/>
</dbReference>
<feature type="transmembrane region" description="Helical" evidence="1">
    <location>
        <begin position="20"/>
        <end position="42"/>
    </location>
</feature>
<evidence type="ECO:0000313" key="2">
    <source>
        <dbReference type="EMBL" id="BBM84061.1"/>
    </source>
</evidence>
<dbReference type="EMBL" id="AP019860">
    <property type="protein sequence ID" value="BBM84061.1"/>
    <property type="molecule type" value="Genomic_DNA"/>
</dbReference>
<reference evidence="2 3" key="1">
    <citation type="submission" date="2019-08" db="EMBL/GenBank/DDBJ databases">
        <title>Complete genome sequence of Candidatus Uab amorphum.</title>
        <authorList>
            <person name="Shiratori T."/>
            <person name="Suzuki S."/>
            <person name="Kakizawa Y."/>
            <person name="Ishida K."/>
        </authorList>
    </citation>
    <scope>NUCLEOTIDE SEQUENCE [LARGE SCALE GENOMIC DNA]</scope>
    <source>
        <strain evidence="2 3">SRT547</strain>
    </source>
</reference>
<evidence type="ECO:0008006" key="4">
    <source>
        <dbReference type="Google" id="ProtNLM"/>
    </source>
</evidence>
<dbReference type="KEGG" id="uam:UABAM_02416"/>
<dbReference type="SUPFAM" id="SSF48452">
    <property type="entry name" value="TPR-like"/>
    <property type="match status" value="1"/>
</dbReference>
<accession>A0A5S9F3A9</accession>
<keyword evidence="1" id="KW-0812">Transmembrane</keyword>
<keyword evidence="3" id="KW-1185">Reference proteome</keyword>
<keyword evidence="1" id="KW-1133">Transmembrane helix</keyword>
<organism evidence="2 3">
    <name type="scientific">Uabimicrobium amorphum</name>
    <dbReference type="NCBI Taxonomy" id="2596890"/>
    <lineage>
        <taxon>Bacteria</taxon>
        <taxon>Pseudomonadati</taxon>
        <taxon>Planctomycetota</taxon>
        <taxon>Candidatus Uabimicrobiia</taxon>
        <taxon>Candidatus Uabimicrobiales</taxon>
        <taxon>Candidatus Uabimicrobiaceae</taxon>
        <taxon>Candidatus Uabimicrobium</taxon>
    </lineage>
</organism>
<name>A0A5S9F3A9_UABAM</name>
<gene>
    <name evidence="2" type="ORF">UABAM_02416</name>
</gene>
<dbReference type="Proteomes" id="UP000326354">
    <property type="component" value="Chromosome"/>
</dbReference>